<dbReference type="EMBL" id="CP000323">
    <property type="protein sequence ID" value="ABE74990.1"/>
    <property type="molecule type" value="Genomic_DNA"/>
</dbReference>
<evidence type="ECO:0000256" key="6">
    <source>
        <dbReference type="ARBA" id="ARBA00022840"/>
    </source>
</evidence>
<keyword evidence="10" id="KW-1185">Reference proteome</keyword>
<evidence type="ECO:0000259" key="8">
    <source>
        <dbReference type="Pfam" id="PF01288"/>
    </source>
</evidence>
<protein>
    <recommendedName>
        <fullName evidence="2">2-amino-4-hydroxy-6-hydroxymethyldihydropteridine diphosphokinase</fullName>
        <ecNumber evidence="2">2.7.6.3</ecNumber>
    </recommendedName>
</protein>
<dbReference type="GO" id="GO:0005524">
    <property type="term" value="F:ATP binding"/>
    <property type="evidence" value="ECO:0007669"/>
    <property type="project" value="UniProtKB-KW"/>
</dbReference>
<dbReference type="UniPathway" id="UPA00077">
    <property type="reaction ID" value="UER00155"/>
</dbReference>
<evidence type="ECO:0000256" key="3">
    <source>
        <dbReference type="ARBA" id="ARBA00022679"/>
    </source>
</evidence>
<keyword evidence="7" id="KW-0289">Folate biosynthesis</keyword>
<dbReference type="GO" id="GO:0016301">
    <property type="term" value="F:kinase activity"/>
    <property type="evidence" value="ECO:0007669"/>
    <property type="project" value="UniProtKB-KW"/>
</dbReference>
<name>Q1QBG3_PSYCK</name>
<dbReference type="Proteomes" id="UP000002425">
    <property type="component" value="Chromosome"/>
</dbReference>
<dbReference type="InterPro" id="IPR035907">
    <property type="entry name" value="Hppk_sf"/>
</dbReference>
<sequence length="172" mass="19380">MHKALVDLFESLISCDPETLQAQPVKAVLLALGSNHDAQIHLPRVRERLTSIGAITLSTAFQNPDFTATIELPKPDYTNQCIYLSLAKPVTLQQLQQSFKQFECDCQRQRLKEPSTSIKQVTMDIDILLVKLDKDNSLSKNNDSEWIIMANRYPFKAHERAGIKELVAGIDS</sequence>
<gene>
    <name evidence="9" type="ordered locus">Pcryo_1209</name>
</gene>
<keyword evidence="5" id="KW-0418">Kinase</keyword>
<dbReference type="HOGENOM" id="CLU_1336604_0_0_6"/>
<evidence type="ECO:0000256" key="4">
    <source>
        <dbReference type="ARBA" id="ARBA00022741"/>
    </source>
</evidence>
<reference evidence="9" key="1">
    <citation type="submission" date="2006-03" db="EMBL/GenBank/DDBJ databases">
        <title>Complete sequence of chromosome of Psychrobacter cryohalolentis K5.</title>
        <authorList>
            <consortium name="US DOE Joint Genome Institute"/>
            <person name="Copeland A."/>
            <person name="Lucas S."/>
            <person name="Lapidus A."/>
            <person name="Barry K."/>
            <person name="Detter J.C."/>
            <person name="Glavina del Rio T."/>
            <person name="Hammon N."/>
            <person name="Israni S."/>
            <person name="Dalin E."/>
            <person name="Tice H."/>
            <person name="Pitluck S."/>
            <person name="Brettin T."/>
            <person name="Bruce D."/>
            <person name="Han C."/>
            <person name="Tapia R."/>
            <person name="Sims D.R."/>
            <person name="Gilna P."/>
            <person name="Schmutz J."/>
            <person name="Larimer F."/>
            <person name="Land M."/>
            <person name="Hauser L."/>
            <person name="Kyrpides N."/>
            <person name="Kim E."/>
            <person name="Richardson P."/>
        </authorList>
    </citation>
    <scope>NUCLEOTIDE SEQUENCE</scope>
    <source>
        <strain evidence="9">K5</strain>
    </source>
</reference>
<keyword evidence="4" id="KW-0547">Nucleotide-binding</keyword>
<evidence type="ECO:0000313" key="10">
    <source>
        <dbReference type="Proteomes" id="UP000002425"/>
    </source>
</evidence>
<keyword evidence="3" id="KW-0808">Transferase</keyword>
<dbReference type="GO" id="GO:0003848">
    <property type="term" value="F:2-amino-4-hydroxy-6-hydroxymethyldihydropteridine diphosphokinase activity"/>
    <property type="evidence" value="ECO:0007669"/>
    <property type="project" value="UniProtKB-EC"/>
</dbReference>
<proteinExistence type="predicted"/>
<evidence type="ECO:0000256" key="1">
    <source>
        <dbReference type="ARBA" id="ARBA00005051"/>
    </source>
</evidence>
<dbReference type="GO" id="GO:0046656">
    <property type="term" value="P:folic acid biosynthetic process"/>
    <property type="evidence" value="ECO:0007669"/>
    <property type="project" value="UniProtKB-KW"/>
</dbReference>
<dbReference type="Pfam" id="PF01288">
    <property type="entry name" value="HPPK"/>
    <property type="match status" value="1"/>
</dbReference>
<evidence type="ECO:0000256" key="5">
    <source>
        <dbReference type="ARBA" id="ARBA00022777"/>
    </source>
</evidence>
<dbReference type="AlphaFoldDB" id="Q1QBG3"/>
<dbReference type="eggNOG" id="COG0801">
    <property type="taxonomic scope" value="Bacteria"/>
</dbReference>
<accession>Q1QBG3</accession>
<dbReference type="GO" id="GO:0046654">
    <property type="term" value="P:tetrahydrofolate biosynthetic process"/>
    <property type="evidence" value="ECO:0007669"/>
    <property type="project" value="UniProtKB-UniPathway"/>
</dbReference>
<organism evidence="9 10">
    <name type="scientific">Psychrobacter cryohalolentis (strain ATCC BAA-1226 / DSM 17306 / VKM B-2378 / K5)</name>
    <dbReference type="NCBI Taxonomy" id="335284"/>
    <lineage>
        <taxon>Bacteria</taxon>
        <taxon>Pseudomonadati</taxon>
        <taxon>Pseudomonadota</taxon>
        <taxon>Gammaproteobacteria</taxon>
        <taxon>Moraxellales</taxon>
        <taxon>Moraxellaceae</taxon>
        <taxon>Psychrobacter</taxon>
    </lineage>
</organism>
<feature type="domain" description="7,8-dihydro-6-hydroxymethylpterin-pyrophosphokinase" evidence="8">
    <location>
        <begin position="30"/>
        <end position="132"/>
    </location>
</feature>
<dbReference type="Gene3D" id="3.30.70.560">
    <property type="entry name" value="7,8-Dihydro-6-hydroxymethylpterin-pyrophosphokinase HPPK"/>
    <property type="match status" value="1"/>
</dbReference>
<comment type="pathway">
    <text evidence="1">Cofactor biosynthesis; tetrahydrofolate biosynthesis; 2-amino-4-hydroxy-6-hydroxymethyl-7,8-dihydropteridine diphosphate from 7,8-dihydroneopterin triphosphate: step 4/4.</text>
</comment>
<evidence type="ECO:0000256" key="2">
    <source>
        <dbReference type="ARBA" id="ARBA00013253"/>
    </source>
</evidence>
<keyword evidence="6" id="KW-0067">ATP-binding</keyword>
<dbReference type="EC" id="2.7.6.3" evidence="2"/>
<dbReference type="InterPro" id="IPR000550">
    <property type="entry name" value="Hppk"/>
</dbReference>
<evidence type="ECO:0000256" key="7">
    <source>
        <dbReference type="ARBA" id="ARBA00022909"/>
    </source>
</evidence>
<evidence type="ECO:0000313" key="9">
    <source>
        <dbReference type="EMBL" id="ABE74990.1"/>
    </source>
</evidence>
<dbReference type="SUPFAM" id="SSF55083">
    <property type="entry name" value="6-hydroxymethyl-7,8-dihydropterin pyrophosphokinase, HPPK"/>
    <property type="match status" value="1"/>
</dbReference>
<dbReference type="KEGG" id="pcr:Pcryo_1209"/>
<dbReference type="STRING" id="335284.Pcryo_1209"/>